<proteinExistence type="predicted"/>
<organism evidence="1 2">
    <name type="scientific">Caldibacillus debilis</name>
    <dbReference type="NCBI Taxonomy" id="301148"/>
    <lineage>
        <taxon>Bacteria</taxon>
        <taxon>Bacillati</taxon>
        <taxon>Bacillota</taxon>
        <taxon>Bacilli</taxon>
        <taxon>Bacillales</taxon>
        <taxon>Bacillaceae</taxon>
        <taxon>Caldibacillus</taxon>
    </lineage>
</organism>
<sequence>MHFDHIFDHIRLKGIKQERFTVLQIRDGWSAHSGRDGKAKVPFYRIQAVRRFIRDEREVHRLNLESVKKGLAERLNCSFLQRWKAVEFSSAFCAKRPVNLGKEAAASLGENHTGEWFK</sequence>
<evidence type="ECO:0000313" key="2">
    <source>
        <dbReference type="Proteomes" id="UP000075683"/>
    </source>
</evidence>
<name>A0A150LDH8_9BACI</name>
<comment type="caution">
    <text evidence="1">The sequence shown here is derived from an EMBL/GenBank/DDBJ whole genome shotgun (WGS) entry which is preliminary data.</text>
</comment>
<dbReference type="EMBL" id="LQYT01000119">
    <property type="protein sequence ID" value="KYD10295.1"/>
    <property type="molecule type" value="Genomic_DNA"/>
</dbReference>
<evidence type="ECO:0000313" key="1">
    <source>
        <dbReference type="EMBL" id="KYD10295.1"/>
    </source>
</evidence>
<reference evidence="1 2" key="1">
    <citation type="submission" date="2016-01" db="EMBL/GenBank/DDBJ databases">
        <title>Draft Genome Sequences of Seven Thermophilic Sporeformers Isolated from Foods.</title>
        <authorList>
            <person name="Berendsen E.M."/>
            <person name="Wells-Bennik M.H."/>
            <person name="Krawcyk A.O."/>
            <person name="De Jong A."/>
            <person name="Holsappel S."/>
            <person name="Eijlander R.T."/>
            <person name="Kuipers O.P."/>
        </authorList>
    </citation>
    <scope>NUCLEOTIDE SEQUENCE [LARGE SCALE GENOMIC DNA]</scope>
    <source>
        <strain evidence="1 2">B4135</strain>
    </source>
</reference>
<dbReference type="AlphaFoldDB" id="A0A150LDH8"/>
<dbReference type="Proteomes" id="UP000075683">
    <property type="component" value="Unassembled WGS sequence"/>
</dbReference>
<dbReference type="STRING" id="301148.B4135_3470"/>
<accession>A0A150LDH8</accession>
<gene>
    <name evidence="1" type="ORF">B4135_3470</name>
</gene>
<protein>
    <submittedName>
        <fullName evidence="1">Uncharacterized protein</fullName>
    </submittedName>
</protein>